<dbReference type="EMBL" id="VSFG01000003">
    <property type="protein sequence ID" value="TYB45699.1"/>
    <property type="molecule type" value="Genomic_DNA"/>
</dbReference>
<proteinExistence type="predicted"/>
<evidence type="ECO:0000313" key="1">
    <source>
        <dbReference type="EMBL" id="TYB45699.1"/>
    </source>
</evidence>
<dbReference type="STRING" id="1220554.GCA_001552135_08060"/>
<gene>
    <name evidence="1" type="ORF">FXF69_20010</name>
</gene>
<dbReference type="RefSeq" id="WP_148344416.1">
    <property type="nucleotide sequence ID" value="NZ_VSFG01000003.1"/>
</dbReference>
<comment type="caution">
    <text evidence="1">The sequence shown here is derived from an EMBL/GenBank/DDBJ whole genome shotgun (WGS) entry which is preliminary data.</text>
</comment>
<protein>
    <submittedName>
        <fullName evidence="1">Uncharacterized protein</fullName>
    </submittedName>
</protein>
<keyword evidence="2" id="KW-1185">Reference proteome</keyword>
<evidence type="ECO:0000313" key="2">
    <source>
        <dbReference type="Proteomes" id="UP000323380"/>
    </source>
</evidence>
<dbReference type="AlphaFoldDB" id="A0A5D0NN84"/>
<name>A0A5D0NN84_9ACTN</name>
<accession>A0A5D0NN84</accession>
<sequence length="246" mass="26854">MLSDDDLVTVQRGRRAAAQSCIRKILGNVFLSDLGPQVPIRASNRYLSYLDPRLAGSLGYRDLVDVRETRKGKSRPIPESYRQKAMDVLFGNVRSVNGRAVPAGGCDAEAERQITSGVTKKLDTRMLAFQATQKTEADSRFTAGLAKWSACMSRSGFTYKSPRAAMTDPRWAQVGADGINRAPAKPDQIAVAKADAACRKETNLYGIWVAVETAYQKQTIAKMEPQLLEAKKNDQVLLSNARAAGG</sequence>
<dbReference type="Proteomes" id="UP000323380">
    <property type="component" value="Unassembled WGS sequence"/>
</dbReference>
<reference evidence="1 2" key="1">
    <citation type="submission" date="2019-08" db="EMBL/GenBank/DDBJ databases">
        <title>Actinomadura sp. nov. CYP1-5 isolated from mountain soil.</title>
        <authorList>
            <person name="Songsumanus A."/>
            <person name="Kuncharoen N."/>
            <person name="Kudo T."/>
            <person name="Yuki M."/>
            <person name="Igarashi Y."/>
            <person name="Tanasupawat S."/>
        </authorList>
    </citation>
    <scope>NUCLEOTIDE SEQUENCE [LARGE SCALE GENOMIC DNA]</scope>
    <source>
        <strain evidence="1 2">JCM 14158</strain>
    </source>
</reference>
<organism evidence="1 2">
    <name type="scientific">Actinomadura chibensis</name>
    <dbReference type="NCBI Taxonomy" id="392828"/>
    <lineage>
        <taxon>Bacteria</taxon>
        <taxon>Bacillati</taxon>
        <taxon>Actinomycetota</taxon>
        <taxon>Actinomycetes</taxon>
        <taxon>Streptosporangiales</taxon>
        <taxon>Thermomonosporaceae</taxon>
        <taxon>Actinomadura</taxon>
    </lineage>
</organism>